<dbReference type="Proteomes" id="UP000005336">
    <property type="component" value="Unassembled WGS sequence"/>
</dbReference>
<name>G4CMU9_9NEIS</name>
<dbReference type="PATRIC" id="fig|1030841.3.peg.409"/>
<comment type="caution">
    <text evidence="1">The sequence shown here is derived from an EMBL/GenBank/DDBJ whole genome shotgun (WGS) entry which is preliminary data.</text>
</comment>
<accession>G4CMU9</accession>
<dbReference type="HOGENOM" id="CLU_2917913_0_0_4"/>
<dbReference type="GO" id="GO:0008829">
    <property type="term" value="F:dCTP deaminase activity"/>
    <property type="evidence" value="ECO:0007669"/>
    <property type="project" value="UniProtKB-EC"/>
</dbReference>
<evidence type="ECO:0000313" key="2">
    <source>
        <dbReference type="Proteomes" id="UP000005336"/>
    </source>
</evidence>
<dbReference type="AlphaFoldDB" id="G4CMU9"/>
<gene>
    <name evidence="1" type="ORF">HMPREF9370_0408</name>
</gene>
<dbReference type="EMBL" id="AGAZ01000013">
    <property type="protein sequence ID" value="EGZ50999.1"/>
    <property type="molecule type" value="Genomic_DNA"/>
</dbReference>
<dbReference type="EC" id="3.5.4.13" evidence="1"/>
<evidence type="ECO:0000313" key="1">
    <source>
        <dbReference type="EMBL" id="EGZ50999.1"/>
    </source>
</evidence>
<keyword evidence="2" id="KW-1185">Reference proteome</keyword>
<proteinExistence type="predicted"/>
<keyword evidence="1" id="KW-0378">Hydrolase</keyword>
<dbReference type="STRING" id="1030841.HMPREF9370_0408"/>
<protein>
    <submittedName>
        <fullName evidence="1">Deoxycytidine triphosphate deaminase</fullName>
        <ecNumber evidence="1">3.5.4.13</ecNumber>
    </submittedName>
</protein>
<organism evidence="1 2">
    <name type="scientific">Neisseria wadsworthii 9715</name>
    <dbReference type="NCBI Taxonomy" id="1030841"/>
    <lineage>
        <taxon>Bacteria</taxon>
        <taxon>Pseudomonadati</taxon>
        <taxon>Pseudomonadota</taxon>
        <taxon>Betaproteobacteria</taxon>
        <taxon>Neisseriales</taxon>
        <taxon>Neisseriaceae</taxon>
        <taxon>Neisseria</taxon>
    </lineage>
</organism>
<sequence>MLSDRHSRPSETVYFKTVKRRARMPALRHTTAHPIKQNQKGRLKTQYVGRASLPAALKPVE</sequence>
<reference evidence="1 2" key="1">
    <citation type="submission" date="2011-06" db="EMBL/GenBank/DDBJ databases">
        <authorList>
            <person name="Muzny D."/>
            <person name="Qin X."/>
            <person name="Deng J."/>
            <person name="Jiang H."/>
            <person name="Liu Y."/>
            <person name="Qu J."/>
            <person name="Song X.-Z."/>
            <person name="Zhang L."/>
            <person name="Thornton R."/>
            <person name="Coyle M."/>
            <person name="Francisco L."/>
            <person name="Jackson L."/>
            <person name="Javaid M."/>
            <person name="Korchina V."/>
            <person name="Kovar C."/>
            <person name="Mata R."/>
            <person name="Mathew T."/>
            <person name="Ngo R."/>
            <person name="Nguyen L."/>
            <person name="Nguyen N."/>
            <person name="Okwuonu G."/>
            <person name="Ongeri F."/>
            <person name="Pham C."/>
            <person name="Simmons D."/>
            <person name="Wilczek-Boney K."/>
            <person name="Hale W."/>
            <person name="Jakkamsetti A."/>
            <person name="Pham P."/>
            <person name="Ruth R."/>
            <person name="San Lucas F."/>
            <person name="Warren J."/>
            <person name="Zhang J."/>
            <person name="Zhao Z."/>
            <person name="Zhou C."/>
            <person name="Zhu D."/>
            <person name="Lee S."/>
            <person name="Bess C."/>
            <person name="Blankenburg K."/>
            <person name="Forbes L."/>
            <person name="Fu Q."/>
            <person name="Gubbala S."/>
            <person name="Hirani K."/>
            <person name="Jayaseelan J.C."/>
            <person name="Lara F."/>
            <person name="Munidasa M."/>
            <person name="Palculict T."/>
            <person name="Patil S."/>
            <person name="Pu L.-L."/>
            <person name="Saada N."/>
            <person name="Tang L."/>
            <person name="Weissenberger G."/>
            <person name="Zhu Y."/>
            <person name="Hemphill L."/>
            <person name="Shang Y."/>
            <person name="Youmans B."/>
            <person name="Ayvaz T."/>
            <person name="Ross M."/>
            <person name="Santibanez J."/>
            <person name="Aqrawi P."/>
            <person name="Gross S."/>
            <person name="Joshi V."/>
            <person name="Fowler G."/>
            <person name="Nazareth L."/>
            <person name="Reid J."/>
            <person name="Worley K."/>
            <person name="Petrosino J."/>
            <person name="Highlander S."/>
            <person name="Gibbs R."/>
        </authorList>
    </citation>
    <scope>NUCLEOTIDE SEQUENCE [LARGE SCALE GENOMIC DNA]</scope>
    <source>
        <strain evidence="1 2">9715</strain>
    </source>
</reference>